<dbReference type="PANTHER" id="PTHR34385">
    <property type="entry name" value="D-ALANYL-D-ALANINE CARBOXYPEPTIDASE"/>
    <property type="match status" value="1"/>
</dbReference>
<accession>A0A943I3P7</accession>
<gene>
    <name evidence="3" type="ORF">KHX14_03365</name>
</gene>
<dbReference type="EMBL" id="JAGZCC010000013">
    <property type="protein sequence ID" value="MBS5587842.1"/>
    <property type="molecule type" value="Genomic_DNA"/>
</dbReference>
<dbReference type="InterPro" id="IPR052179">
    <property type="entry name" value="DD-CPase-like"/>
</dbReference>
<dbReference type="CDD" id="cd14852">
    <property type="entry name" value="LD-carboxypeptidase"/>
    <property type="match status" value="1"/>
</dbReference>
<dbReference type="InterPro" id="IPR003709">
    <property type="entry name" value="VanY-like_core_dom"/>
</dbReference>
<proteinExistence type="predicted"/>
<sequence length="396" mass="46968">MMMHRKRRISKESIIVIMGTLVILAGVIFFNFERINLFLKGYSFSEQSIILNLGDETVKRFLNSSALIDIKSWNEIDNDKHYLEYQKYQVYKKELSKKEVIEYIDTFYDKYYKNLIKLNYTYDQIISLMKYASIDDFQMLIDNNYSYSNIQPYLNINGITFKDINKYISLNKNPIEAVLMTTYPFINSKNQVTKEYQILQPEKIEVLIKKGFRLSKDYEPKELVTPNIPIAPDCNNKKLRKDAAEALEDMYQDALKKGYHLVLNSGYRSYESQLEIYEEYFRKYDKTTASKLVSKPGSSEHQLGLGVDLTSQSVIDKNRMVFGDSDEYRWVVKNAYKYGFILRYPKERCSFTGIANEPWHFRYVGKKIAKIIYDNDWILEDYILKYGFDYKLKEVR</sequence>
<reference evidence="3" key="1">
    <citation type="submission" date="2021-02" db="EMBL/GenBank/DDBJ databases">
        <title>Infant gut strain persistence is associated with maternal origin, phylogeny, and functional potential including surface adhesion and iron acquisition.</title>
        <authorList>
            <person name="Lou Y.C."/>
        </authorList>
    </citation>
    <scope>NUCLEOTIDE SEQUENCE</scope>
    <source>
        <strain evidence="3">L3_108_000G1_dasL3_108_000G1_metabat.metabat.11</strain>
    </source>
</reference>
<evidence type="ECO:0000259" key="2">
    <source>
        <dbReference type="Pfam" id="PF02557"/>
    </source>
</evidence>
<dbReference type="SUPFAM" id="SSF55166">
    <property type="entry name" value="Hedgehog/DD-peptidase"/>
    <property type="match status" value="1"/>
</dbReference>
<organism evidence="3 4">
    <name type="scientific">Thomasclavelia spiroformis</name>
    <dbReference type="NCBI Taxonomy" id="29348"/>
    <lineage>
        <taxon>Bacteria</taxon>
        <taxon>Bacillati</taxon>
        <taxon>Bacillota</taxon>
        <taxon>Erysipelotrichia</taxon>
        <taxon>Erysipelotrichales</taxon>
        <taxon>Coprobacillaceae</taxon>
        <taxon>Thomasclavelia</taxon>
    </lineage>
</organism>
<evidence type="ECO:0000313" key="3">
    <source>
        <dbReference type="EMBL" id="MBS5587842.1"/>
    </source>
</evidence>
<evidence type="ECO:0000313" key="4">
    <source>
        <dbReference type="Proteomes" id="UP000751224"/>
    </source>
</evidence>
<dbReference type="GO" id="GO:0006508">
    <property type="term" value="P:proteolysis"/>
    <property type="evidence" value="ECO:0007669"/>
    <property type="project" value="InterPro"/>
</dbReference>
<protein>
    <submittedName>
        <fullName evidence="3">M15 family metallopeptidase</fullName>
    </submittedName>
</protein>
<keyword evidence="1" id="KW-0472">Membrane</keyword>
<feature type="transmembrane region" description="Helical" evidence="1">
    <location>
        <begin position="12"/>
        <end position="32"/>
    </location>
</feature>
<evidence type="ECO:0000256" key="1">
    <source>
        <dbReference type="SAM" id="Phobius"/>
    </source>
</evidence>
<comment type="caution">
    <text evidence="3">The sequence shown here is derived from an EMBL/GenBank/DDBJ whole genome shotgun (WGS) entry which is preliminary data.</text>
</comment>
<dbReference type="AlphaFoldDB" id="A0A943I3P7"/>
<dbReference type="Proteomes" id="UP000751224">
    <property type="component" value="Unassembled WGS sequence"/>
</dbReference>
<dbReference type="InterPro" id="IPR009045">
    <property type="entry name" value="Zn_M74/Hedgehog-like"/>
</dbReference>
<dbReference type="Gene3D" id="3.30.1380.10">
    <property type="match status" value="1"/>
</dbReference>
<keyword evidence="1" id="KW-1133">Transmembrane helix</keyword>
<feature type="domain" description="D-alanyl-D-alanine carboxypeptidase-like core" evidence="2">
    <location>
        <begin position="237"/>
        <end position="366"/>
    </location>
</feature>
<keyword evidence="1" id="KW-0812">Transmembrane</keyword>
<dbReference type="PANTHER" id="PTHR34385:SF1">
    <property type="entry name" value="PEPTIDOGLYCAN L-ALANYL-D-GLUTAMATE ENDOPEPTIDASE CWLK"/>
    <property type="match status" value="1"/>
</dbReference>
<dbReference type="GO" id="GO:0008233">
    <property type="term" value="F:peptidase activity"/>
    <property type="evidence" value="ECO:0007669"/>
    <property type="project" value="InterPro"/>
</dbReference>
<dbReference type="Pfam" id="PF02557">
    <property type="entry name" value="VanY"/>
    <property type="match status" value="1"/>
</dbReference>
<name>A0A943I3P7_9FIRM</name>
<dbReference type="InterPro" id="IPR058193">
    <property type="entry name" value="VanY/YodJ_core_dom"/>
</dbReference>